<dbReference type="RefSeq" id="WP_377085611.1">
    <property type="nucleotide sequence ID" value="NZ_JBHSJL010000004.1"/>
</dbReference>
<feature type="transmembrane region" description="Helical" evidence="1">
    <location>
        <begin position="260"/>
        <end position="279"/>
    </location>
</feature>
<evidence type="ECO:0000313" key="2">
    <source>
        <dbReference type="EMBL" id="MFD2157391.1"/>
    </source>
</evidence>
<evidence type="ECO:0008006" key="4">
    <source>
        <dbReference type="Google" id="ProtNLM"/>
    </source>
</evidence>
<keyword evidence="3" id="KW-1185">Reference proteome</keyword>
<feature type="transmembrane region" description="Helical" evidence="1">
    <location>
        <begin position="20"/>
        <end position="37"/>
    </location>
</feature>
<dbReference type="InterPro" id="IPR044878">
    <property type="entry name" value="UbiA_sf"/>
</dbReference>
<dbReference type="EMBL" id="JBHUJB010000005">
    <property type="protein sequence ID" value="MFD2157391.1"/>
    <property type="molecule type" value="Genomic_DNA"/>
</dbReference>
<feature type="transmembrane region" description="Helical" evidence="1">
    <location>
        <begin position="230"/>
        <end position="248"/>
    </location>
</feature>
<feature type="transmembrane region" description="Helical" evidence="1">
    <location>
        <begin position="313"/>
        <end position="331"/>
    </location>
</feature>
<feature type="transmembrane region" description="Helical" evidence="1">
    <location>
        <begin position="197"/>
        <end position="218"/>
    </location>
</feature>
<name>A0ABW4Z5Y1_9BACT</name>
<organism evidence="2 3">
    <name type="scientific">Rubritalea tangerina</name>
    <dbReference type="NCBI Taxonomy" id="430798"/>
    <lineage>
        <taxon>Bacteria</taxon>
        <taxon>Pseudomonadati</taxon>
        <taxon>Verrucomicrobiota</taxon>
        <taxon>Verrucomicrobiia</taxon>
        <taxon>Verrucomicrobiales</taxon>
        <taxon>Rubritaleaceae</taxon>
        <taxon>Rubritalea</taxon>
    </lineage>
</organism>
<gene>
    <name evidence="2" type="ORF">ACFSW8_00595</name>
</gene>
<comment type="caution">
    <text evidence="2">The sequence shown here is derived from an EMBL/GenBank/DDBJ whole genome shotgun (WGS) entry which is preliminary data.</text>
</comment>
<sequence length="338" mass="36458">MNKLSALLATGRISNLPTVWSNILIGFLSVHGGALLLSAGPPDLSLLPLYLFACLTASLLYVGGCFLGDAVDLEFDLAHKPERPIPTGVLERTGIYQAAFAMLSLGTLLPIASVWFTTTDRTIQFTLTACTLALTASIVAYSYWHKKSAWAGLPLIGACRFFLILFAAAAAWAHAPDTDPISPMHELLNASTSSPQLPWMTAAVVGVYTISFASVARSESSPRPITWRKALIAIMLMLPLIPFLPALLDHHESLTLQDVFLAYPHAISFITALLVYWVWMGAAFLQINKNKGSFVAMSLAGFSLLDATSAGAFGWPLFFATLLLFIAALTLQKWAPAT</sequence>
<keyword evidence="1" id="KW-1133">Transmembrane helix</keyword>
<keyword evidence="1" id="KW-0812">Transmembrane</keyword>
<feature type="transmembrane region" description="Helical" evidence="1">
    <location>
        <begin position="94"/>
        <end position="116"/>
    </location>
</feature>
<evidence type="ECO:0000256" key="1">
    <source>
        <dbReference type="SAM" id="Phobius"/>
    </source>
</evidence>
<feature type="transmembrane region" description="Helical" evidence="1">
    <location>
        <begin position="151"/>
        <end position="175"/>
    </location>
</feature>
<protein>
    <recommendedName>
        <fullName evidence="4">Ubiquinone biosynthesis protein UbiA</fullName>
    </recommendedName>
</protein>
<feature type="transmembrane region" description="Helical" evidence="1">
    <location>
        <begin position="49"/>
        <end position="73"/>
    </location>
</feature>
<accession>A0ABW4Z5Y1</accession>
<feature type="transmembrane region" description="Helical" evidence="1">
    <location>
        <begin position="122"/>
        <end position="144"/>
    </location>
</feature>
<dbReference type="Gene3D" id="1.10.357.140">
    <property type="entry name" value="UbiA prenyltransferase"/>
    <property type="match status" value="1"/>
</dbReference>
<dbReference type="Proteomes" id="UP001597389">
    <property type="component" value="Unassembled WGS sequence"/>
</dbReference>
<reference evidence="3" key="1">
    <citation type="journal article" date="2019" name="Int. J. Syst. Evol. Microbiol.">
        <title>The Global Catalogue of Microorganisms (GCM) 10K type strain sequencing project: providing services to taxonomists for standard genome sequencing and annotation.</title>
        <authorList>
            <consortium name="The Broad Institute Genomics Platform"/>
            <consortium name="The Broad Institute Genome Sequencing Center for Infectious Disease"/>
            <person name="Wu L."/>
            <person name="Ma J."/>
        </authorList>
    </citation>
    <scope>NUCLEOTIDE SEQUENCE [LARGE SCALE GENOMIC DNA]</scope>
    <source>
        <strain evidence="3">CCUG 57942</strain>
    </source>
</reference>
<proteinExistence type="predicted"/>
<evidence type="ECO:0000313" key="3">
    <source>
        <dbReference type="Proteomes" id="UP001597389"/>
    </source>
</evidence>
<keyword evidence="1" id="KW-0472">Membrane</keyword>